<sequence length="113" mass="12131">MAMARARPTATEETLGTLRMPARAPLMHCPLTLGGHPSRYTRLQTSSEARDQRHALDVWQAANLPPLNLDWLRPAYGLKGALSEAARNEAALFQASARAATVATEAVAAAARL</sequence>
<gene>
    <name evidence="1" type="ORF">CBRE1094_LOCUS46792</name>
</gene>
<organism evidence="1">
    <name type="scientific">Haptolina brevifila</name>
    <dbReference type="NCBI Taxonomy" id="156173"/>
    <lineage>
        <taxon>Eukaryota</taxon>
        <taxon>Haptista</taxon>
        <taxon>Haptophyta</taxon>
        <taxon>Prymnesiophyceae</taxon>
        <taxon>Prymnesiales</taxon>
        <taxon>Prymnesiaceae</taxon>
        <taxon>Haptolina</taxon>
    </lineage>
</organism>
<accession>A0A7S2NQE0</accession>
<evidence type="ECO:0000313" key="1">
    <source>
        <dbReference type="EMBL" id="CAD9554617.1"/>
    </source>
</evidence>
<reference evidence="1" key="1">
    <citation type="submission" date="2021-01" db="EMBL/GenBank/DDBJ databases">
        <authorList>
            <person name="Corre E."/>
            <person name="Pelletier E."/>
            <person name="Niang G."/>
            <person name="Scheremetjew M."/>
            <person name="Finn R."/>
            <person name="Kale V."/>
            <person name="Holt S."/>
            <person name="Cochrane G."/>
            <person name="Meng A."/>
            <person name="Brown T."/>
            <person name="Cohen L."/>
        </authorList>
    </citation>
    <scope>NUCLEOTIDE SEQUENCE</scope>
    <source>
        <strain evidence="1">UTEX LB 985</strain>
    </source>
</reference>
<name>A0A7S2NQE0_9EUKA</name>
<dbReference type="AlphaFoldDB" id="A0A7S2NQE0"/>
<protein>
    <submittedName>
        <fullName evidence="1">Uncharacterized protein</fullName>
    </submittedName>
</protein>
<dbReference type="EMBL" id="HBGU01085702">
    <property type="protein sequence ID" value="CAD9554617.1"/>
    <property type="molecule type" value="Transcribed_RNA"/>
</dbReference>
<proteinExistence type="predicted"/>